<keyword evidence="2" id="KW-1185">Reference proteome</keyword>
<feature type="non-terminal residue" evidence="1">
    <location>
        <position position="1"/>
    </location>
</feature>
<proteinExistence type="predicted"/>
<dbReference type="EMBL" id="OC887662">
    <property type="protein sequence ID" value="CAD7645053.1"/>
    <property type="molecule type" value="Genomic_DNA"/>
</dbReference>
<evidence type="ECO:0000313" key="2">
    <source>
        <dbReference type="Proteomes" id="UP000759131"/>
    </source>
</evidence>
<name>A0A7R9QGL8_9ACAR</name>
<gene>
    <name evidence="1" type="ORF">OSB1V03_LOCUS20331</name>
</gene>
<feature type="non-terminal residue" evidence="1">
    <location>
        <position position="338"/>
    </location>
</feature>
<dbReference type="InterPro" id="IPR021827">
    <property type="entry name" value="Nup186/Nup192/Nup205"/>
</dbReference>
<dbReference type="EMBL" id="CAJPIZ010033087">
    <property type="protein sequence ID" value="CAG2120384.1"/>
    <property type="molecule type" value="Genomic_DNA"/>
</dbReference>
<sequence length="338" mass="37753">EFWPTLNEGKQSTHRQHSLHKFIRTIQDSFFPPILHIPVIKLLKSLATSSAFNVFNLIKSPTLHLSSQFSMDYFNTTLLQFFNTVRGSDNKERVNASASTFGLSNIHVVLPGQQRFASGIESEIICAIIELIEVIVTNDKTCCLAIAENLHYSIITSLVGILRCAVPKELKAAILNCLSGFALSSSSTVIENYEPSVEGPNSKTAFSIFSQTLQESGLFRQILYTLEEIADTFDKQMLSVSFESETSFPKLIENCALNGLRILKLICEKQNDFIDMVHEIPGFPLAIIAKFDVLFNNVNPRTGAIDRLSTLIRLIYLPTRASIETLKLLNSLCKSNLE</sequence>
<organism evidence="1">
    <name type="scientific">Medioppia subpectinata</name>
    <dbReference type="NCBI Taxonomy" id="1979941"/>
    <lineage>
        <taxon>Eukaryota</taxon>
        <taxon>Metazoa</taxon>
        <taxon>Ecdysozoa</taxon>
        <taxon>Arthropoda</taxon>
        <taxon>Chelicerata</taxon>
        <taxon>Arachnida</taxon>
        <taxon>Acari</taxon>
        <taxon>Acariformes</taxon>
        <taxon>Sarcoptiformes</taxon>
        <taxon>Oribatida</taxon>
        <taxon>Brachypylina</taxon>
        <taxon>Oppioidea</taxon>
        <taxon>Oppiidae</taxon>
        <taxon>Medioppia</taxon>
    </lineage>
</organism>
<dbReference type="Proteomes" id="UP000759131">
    <property type="component" value="Unassembled WGS sequence"/>
</dbReference>
<dbReference type="OrthoDB" id="2019644at2759"/>
<protein>
    <submittedName>
        <fullName evidence="1">Uncharacterized protein</fullName>
    </submittedName>
</protein>
<dbReference type="AlphaFoldDB" id="A0A7R9QGL8"/>
<accession>A0A7R9QGL8</accession>
<dbReference type="GO" id="GO:0005643">
    <property type="term" value="C:nuclear pore"/>
    <property type="evidence" value="ECO:0007669"/>
    <property type="project" value="InterPro"/>
</dbReference>
<reference evidence="1" key="1">
    <citation type="submission" date="2020-11" db="EMBL/GenBank/DDBJ databases">
        <authorList>
            <person name="Tran Van P."/>
        </authorList>
    </citation>
    <scope>NUCLEOTIDE SEQUENCE</scope>
</reference>
<dbReference type="Pfam" id="PF11894">
    <property type="entry name" value="Nup192"/>
    <property type="match status" value="1"/>
</dbReference>
<evidence type="ECO:0000313" key="1">
    <source>
        <dbReference type="EMBL" id="CAD7645053.1"/>
    </source>
</evidence>